<proteinExistence type="predicted"/>
<protein>
    <submittedName>
        <fullName evidence="1">6770_t:CDS:1</fullName>
    </submittedName>
</protein>
<evidence type="ECO:0000313" key="2">
    <source>
        <dbReference type="Proteomes" id="UP000789901"/>
    </source>
</evidence>
<name>A0ABN7WV87_GIGMA</name>
<evidence type="ECO:0000313" key="1">
    <source>
        <dbReference type="EMBL" id="CAG8841701.1"/>
    </source>
</evidence>
<gene>
    <name evidence="1" type="ORF">GMARGA_LOCUS35575</name>
</gene>
<keyword evidence="2" id="KW-1185">Reference proteome</keyword>
<reference evidence="1 2" key="1">
    <citation type="submission" date="2021-06" db="EMBL/GenBank/DDBJ databases">
        <authorList>
            <person name="Kallberg Y."/>
            <person name="Tangrot J."/>
            <person name="Rosling A."/>
        </authorList>
    </citation>
    <scope>NUCLEOTIDE SEQUENCE [LARGE SCALE GENOMIC DNA]</scope>
    <source>
        <strain evidence="1 2">120-4 pot B 10/14</strain>
    </source>
</reference>
<sequence length="176" mass="20476">MEKKDTQEETECVEISCSTKQTEHMILDTYVDNKNDNIKENTYQCKEVAINITHMATKNQEIMHNLLQTDQMSLDIDTGNTKIHIPVTKEKLTIYTLWDLPRLFNNGQVKRLMRRYGKVLPIGKRLTRITVGDNQEEDLKIRKQHKLTLHGLPGNTAEVLLLRQVRYLNAKAVYIP</sequence>
<comment type="caution">
    <text evidence="1">The sequence shown here is derived from an EMBL/GenBank/DDBJ whole genome shotgun (WGS) entry which is preliminary data.</text>
</comment>
<organism evidence="1 2">
    <name type="scientific">Gigaspora margarita</name>
    <dbReference type="NCBI Taxonomy" id="4874"/>
    <lineage>
        <taxon>Eukaryota</taxon>
        <taxon>Fungi</taxon>
        <taxon>Fungi incertae sedis</taxon>
        <taxon>Mucoromycota</taxon>
        <taxon>Glomeromycotina</taxon>
        <taxon>Glomeromycetes</taxon>
        <taxon>Diversisporales</taxon>
        <taxon>Gigasporaceae</taxon>
        <taxon>Gigaspora</taxon>
    </lineage>
</organism>
<accession>A0ABN7WV87</accession>
<dbReference type="EMBL" id="CAJVQB010066610">
    <property type="protein sequence ID" value="CAG8841701.1"/>
    <property type="molecule type" value="Genomic_DNA"/>
</dbReference>
<dbReference type="Proteomes" id="UP000789901">
    <property type="component" value="Unassembled WGS sequence"/>
</dbReference>
<feature type="non-terminal residue" evidence="1">
    <location>
        <position position="176"/>
    </location>
</feature>